<dbReference type="CDD" id="cd22911">
    <property type="entry name" value="HFD_H3"/>
    <property type="match status" value="1"/>
</dbReference>
<name>A0ABN8QD73_9CNID</name>
<evidence type="ECO:0000313" key="12">
    <source>
        <dbReference type="Proteomes" id="UP001159427"/>
    </source>
</evidence>
<dbReference type="InterPro" id="IPR032458">
    <property type="entry name" value="Histone_H2A_CS"/>
</dbReference>
<dbReference type="PROSITE" id="PS00959">
    <property type="entry name" value="HISTONE_H3_2"/>
    <property type="match status" value="1"/>
</dbReference>
<evidence type="ECO:0000256" key="2">
    <source>
        <dbReference type="ARBA" id="ARBA00004286"/>
    </source>
</evidence>
<dbReference type="InterPro" id="IPR032454">
    <property type="entry name" value="Histone_H2A_C"/>
</dbReference>
<dbReference type="Gene3D" id="1.10.20.10">
    <property type="entry name" value="Histone, subunit A"/>
    <property type="match status" value="2"/>
</dbReference>
<dbReference type="PANTHER" id="PTHR11426">
    <property type="entry name" value="HISTONE H3"/>
    <property type="match status" value="1"/>
</dbReference>
<comment type="similarity">
    <text evidence="3">Belongs to the histone H3 family.</text>
</comment>
<feature type="compositionally biased region" description="Basic residues" evidence="9">
    <location>
        <begin position="348"/>
        <end position="357"/>
    </location>
</feature>
<proteinExistence type="inferred from homology"/>
<comment type="caution">
    <text evidence="11">The sequence shown here is derived from an EMBL/GenBank/DDBJ whole genome shotgun (WGS) entry which is preliminary data.</text>
</comment>
<evidence type="ECO:0000259" key="10">
    <source>
        <dbReference type="PROSITE" id="PS51504"/>
    </source>
</evidence>
<dbReference type="InterPro" id="IPR036388">
    <property type="entry name" value="WH-like_DNA-bd_sf"/>
</dbReference>
<dbReference type="Gene3D" id="1.10.10.10">
    <property type="entry name" value="Winged helix-like DNA-binding domain superfamily/Winged helix DNA-binding domain"/>
    <property type="match status" value="1"/>
</dbReference>
<feature type="compositionally biased region" description="Basic residues" evidence="9">
    <location>
        <begin position="438"/>
        <end position="527"/>
    </location>
</feature>
<dbReference type="PRINTS" id="PR00622">
    <property type="entry name" value="HISTONEH3"/>
</dbReference>
<dbReference type="Pfam" id="PF00538">
    <property type="entry name" value="Linker_histone"/>
    <property type="match status" value="1"/>
</dbReference>
<dbReference type="Pfam" id="PF16211">
    <property type="entry name" value="Histone_H2A_C"/>
    <property type="match status" value="1"/>
</dbReference>
<dbReference type="InterPro" id="IPR000164">
    <property type="entry name" value="Histone_H3/CENP-A"/>
</dbReference>
<evidence type="ECO:0000256" key="8">
    <source>
        <dbReference type="ARBA" id="ARBA00023269"/>
    </source>
</evidence>
<dbReference type="EMBL" id="CALNXI010001255">
    <property type="protein sequence ID" value="CAH3162105.1"/>
    <property type="molecule type" value="Genomic_DNA"/>
</dbReference>
<dbReference type="InterPro" id="IPR007125">
    <property type="entry name" value="H2A/H2B/H3"/>
</dbReference>
<keyword evidence="12" id="KW-1185">Reference proteome</keyword>
<feature type="non-terminal residue" evidence="11">
    <location>
        <position position="1"/>
    </location>
</feature>
<feature type="domain" description="H15" evidence="10">
    <location>
        <begin position="361"/>
        <end position="433"/>
    </location>
</feature>
<accession>A0ABN8QD73</accession>
<feature type="region of interest" description="Disordered" evidence="9">
    <location>
        <begin position="342"/>
        <end position="364"/>
    </location>
</feature>
<dbReference type="InterPro" id="IPR002119">
    <property type="entry name" value="Histone_H2A"/>
</dbReference>
<dbReference type="SUPFAM" id="SSF46785">
    <property type="entry name" value="Winged helix' DNA-binding domain"/>
    <property type="match status" value="1"/>
</dbReference>
<gene>
    <name evidence="11" type="ORF">PEVE_00004153</name>
</gene>
<reference evidence="11 12" key="1">
    <citation type="submission" date="2022-05" db="EMBL/GenBank/DDBJ databases">
        <authorList>
            <consortium name="Genoscope - CEA"/>
            <person name="William W."/>
        </authorList>
    </citation>
    <scope>NUCLEOTIDE SEQUENCE [LARGE SCALE GENOMIC DNA]</scope>
</reference>
<comment type="subcellular location">
    <subcellularLocation>
        <location evidence="2">Chromosome</location>
    </subcellularLocation>
    <subcellularLocation>
        <location evidence="1">Nucleus</location>
    </subcellularLocation>
</comment>
<feature type="region of interest" description="Disordered" evidence="9">
    <location>
        <begin position="423"/>
        <end position="527"/>
    </location>
</feature>
<dbReference type="PROSITE" id="PS00046">
    <property type="entry name" value="HISTONE_H2A"/>
    <property type="match status" value="1"/>
</dbReference>
<dbReference type="CDD" id="cd00074">
    <property type="entry name" value="HFD_H2A"/>
    <property type="match status" value="1"/>
</dbReference>
<dbReference type="InterPro" id="IPR009072">
    <property type="entry name" value="Histone-fold"/>
</dbReference>
<evidence type="ECO:0000256" key="9">
    <source>
        <dbReference type="SAM" id="MobiDB-lite"/>
    </source>
</evidence>
<dbReference type="Pfam" id="PF00125">
    <property type="entry name" value="Histone"/>
    <property type="match status" value="2"/>
</dbReference>
<feature type="region of interest" description="Disordered" evidence="9">
    <location>
        <begin position="91"/>
        <end position="112"/>
    </location>
</feature>
<protein>
    <recommendedName>
        <fullName evidence="10">H15 domain-containing protein</fullName>
    </recommendedName>
</protein>
<keyword evidence="5" id="KW-0158">Chromosome</keyword>
<dbReference type="Proteomes" id="UP001159427">
    <property type="component" value="Unassembled WGS sequence"/>
</dbReference>
<evidence type="ECO:0000256" key="7">
    <source>
        <dbReference type="ARBA" id="ARBA00023242"/>
    </source>
</evidence>
<evidence type="ECO:0000313" key="11">
    <source>
        <dbReference type="EMBL" id="CAH3162105.1"/>
    </source>
</evidence>
<dbReference type="InterPro" id="IPR036390">
    <property type="entry name" value="WH_DNA-bd_sf"/>
</dbReference>
<dbReference type="InterPro" id="IPR005818">
    <property type="entry name" value="Histone_H1/H5_H15"/>
</dbReference>
<organism evidence="11 12">
    <name type="scientific">Porites evermanni</name>
    <dbReference type="NCBI Taxonomy" id="104178"/>
    <lineage>
        <taxon>Eukaryota</taxon>
        <taxon>Metazoa</taxon>
        <taxon>Cnidaria</taxon>
        <taxon>Anthozoa</taxon>
        <taxon>Hexacorallia</taxon>
        <taxon>Scleractinia</taxon>
        <taxon>Fungiina</taxon>
        <taxon>Poritidae</taxon>
        <taxon>Porites</taxon>
    </lineage>
</organism>
<keyword evidence="6" id="KW-0238">DNA-binding</keyword>
<keyword evidence="7" id="KW-0539">Nucleus</keyword>
<dbReference type="PROSITE" id="PS00322">
    <property type="entry name" value="HISTONE_H3_1"/>
    <property type="match status" value="1"/>
</dbReference>
<dbReference type="SMART" id="SM00526">
    <property type="entry name" value="H15"/>
    <property type="match status" value="1"/>
</dbReference>
<dbReference type="CDD" id="cd00073">
    <property type="entry name" value="H15"/>
    <property type="match status" value="1"/>
</dbReference>
<feature type="region of interest" description="Disordered" evidence="9">
    <location>
        <begin position="226"/>
        <end position="260"/>
    </location>
</feature>
<dbReference type="SMART" id="SM00428">
    <property type="entry name" value="H3"/>
    <property type="match status" value="1"/>
</dbReference>
<feature type="compositionally biased region" description="Basic residues" evidence="9">
    <location>
        <begin position="97"/>
        <end position="110"/>
    </location>
</feature>
<evidence type="ECO:0000256" key="3">
    <source>
        <dbReference type="ARBA" id="ARBA00010343"/>
    </source>
</evidence>
<dbReference type="SUPFAM" id="SSF47113">
    <property type="entry name" value="Histone-fold"/>
    <property type="match status" value="2"/>
</dbReference>
<dbReference type="PROSITE" id="PS51504">
    <property type="entry name" value="H15"/>
    <property type="match status" value="1"/>
</dbReference>
<evidence type="ECO:0000256" key="5">
    <source>
        <dbReference type="ARBA" id="ARBA00022454"/>
    </source>
</evidence>
<comment type="similarity">
    <text evidence="4">Belongs to the histone H2A family.</text>
</comment>
<sequence>THKVSLLAAGVLGHSLGSFTDSVFGQFTGQKEPDGGLDLARTDVGKAGSFGGDALEDVVNERVHDAHGFAGDTCVRVNLLQHLVDLNSSFENMSGRGKGKAKGTKSKSRSSRAGLQFPVGRIHRLLRKGNYAERVGAGAPVYLAAVLEYLSAEILELAGNAARDNKKTRIIPRHLQLAVRNDEELNKLLAGVTIAQGGVLPNIQAGYYIHYSWTFELAEMARTKQTARKSTGGKAPRKQLATKAARKSAPATGGVKKPHRYRPGTVALREIRRYQKSTELLIRKLPFQRLVREIAQDFKTDLRFQSSAVMALQEASEAYLVGLFEDTNLCAIHAKRSIMSEVAQTKSPAKKKPSKPKKPADHPPYSEMIKAAIVALKERGGSSRQAIEKYIKANYKVGEVGPHLKTALKRGVAAGKLVHTKGVGASGSFKVPKEEKKAPKKPAKKPKKPAAKKVAKKPAAKKPAAKKPAAKKKPAKKAAVKKPSKKSSPKKTAAKKPAAKKATGKKTKKPAAKKPAKKTAAKKPAKK</sequence>
<evidence type="ECO:0000256" key="6">
    <source>
        <dbReference type="ARBA" id="ARBA00023125"/>
    </source>
</evidence>
<dbReference type="SMART" id="SM00414">
    <property type="entry name" value="H2A"/>
    <property type="match status" value="1"/>
</dbReference>
<evidence type="ECO:0000256" key="4">
    <source>
        <dbReference type="ARBA" id="ARBA00010691"/>
    </source>
</evidence>
<evidence type="ECO:0000256" key="1">
    <source>
        <dbReference type="ARBA" id="ARBA00004123"/>
    </source>
</evidence>
<keyword evidence="8" id="KW-0544">Nucleosome core</keyword>